<feature type="region of interest" description="Disordered" evidence="1">
    <location>
        <begin position="1027"/>
        <end position="1099"/>
    </location>
</feature>
<feature type="compositionally biased region" description="Low complexity" evidence="1">
    <location>
        <begin position="1027"/>
        <end position="1049"/>
    </location>
</feature>
<feature type="region of interest" description="Disordered" evidence="1">
    <location>
        <begin position="80"/>
        <end position="167"/>
    </location>
</feature>
<gene>
    <name evidence="2" type="primary">PLEST007218</name>
    <name evidence="2" type="ORF">PLESTB_000477800</name>
</gene>
<feature type="compositionally biased region" description="Basic and acidic residues" evidence="1">
    <location>
        <begin position="98"/>
        <end position="110"/>
    </location>
</feature>
<feature type="compositionally biased region" description="Low complexity" evidence="1">
    <location>
        <begin position="809"/>
        <end position="827"/>
    </location>
</feature>
<feature type="compositionally biased region" description="Low complexity" evidence="1">
    <location>
        <begin position="1078"/>
        <end position="1099"/>
    </location>
</feature>
<organism evidence="2 3">
    <name type="scientific">Pleodorina starrii</name>
    <dbReference type="NCBI Taxonomy" id="330485"/>
    <lineage>
        <taxon>Eukaryota</taxon>
        <taxon>Viridiplantae</taxon>
        <taxon>Chlorophyta</taxon>
        <taxon>core chlorophytes</taxon>
        <taxon>Chlorophyceae</taxon>
        <taxon>CS clade</taxon>
        <taxon>Chlamydomonadales</taxon>
        <taxon>Volvocaceae</taxon>
        <taxon>Pleodorina</taxon>
    </lineage>
</organism>
<feature type="compositionally biased region" description="Low complexity" evidence="1">
    <location>
        <begin position="132"/>
        <end position="167"/>
    </location>
</feature>
<evidence type="ECO:0000313" key="2">
    <source>
        <dbReference type="EMBL" id="GLC51212.1"/>
    </source>
</evidence>
<reference evidence="2 3" key="1">
    <citation type="journal article" date="2023" name="Commun. Biol.">
        <title>Reorganization of the ancestral sex-determining regions during the evolution of trioecy in Pleodorina starrii.</title>
        <authorList>
            <person name="Takahashi K."/>
            <person name="Suzuki S."/>
            <person name="Kawai-Toyooka H."/>
            <person name="Yamamoto K."/>
            <person name="Hamaji T."/>
            <person name="Ootsuki R."/>
            <person name="Yamaguchi H."/>
            <person name="Kawachi M."/>
            <person name="Higashiyama T."/>
            <person name="Nozaki H."/>
        </authorList>
    </citation>
    <scope>NUCLEOTIDE SEQUENCE [LARGE SCALE GENOMIC DNA]</scope>
    <source>
        <strain evidence="2 3">NIES-4479</strain>
    </source>
</reference>
<dbReference type="Proteomes" id="UP001165080">
    <property type="component" value="Unassembled WGS sequence"/>
</dbReference>
<dbReference type="AlphaFoldDB" id="A0A9W6BFH4"/>
<dbReference type="OrthoDB" id="552084at2759"/>
<sequence length="1099" mass="106695">MSVPVRAEGRPEGADLSGICKEAAHRIVSHAVDTQEGHAGHGNGMDPRVAAKGEALSEARGAPGDQSARVAAKGVEEVAPAGPADVGRPPEQQQPSLQHERQARPQRERPQGPPSGQPTTAPGKAAEHGVEQGPPAARQGRGAAEGTGKAAGEAAEGGMRSTAGAAQEAAGAGAEAAKAAGRGAADTAREGAATVAKGGGAAAAGGAELAEQAGRGAAGAASATAKGAEAAAKPAASAAEMTAKGAAGAGRAAKDAAGATAEAAGGAAKGATGAARGASEAAGGVAKGAAEMTGGAAKDAAGVAGGAAKGAAGAAGGAAKGAAGAARGAAEAAGGVAKGAAEMTGGAAKDAAGVAGGAAKGAAGIAGGAAKGAAGAARGAAEAAGGVAKGAVKGATEVAGGAAKGVGDAAKLAARGAGKAADAAMAAPGAVVSGAKGAADATRSAAGTAASGARSAVQTGRGAARTGAWAVGASADAVQRGAVRVAQVVQTLLHWWYLLVVQLPYRLAAGAMHMSWVVGHMAVSVAGRSAVWFMERATWAGELTYKWLLDGIVRVNRGMDAAISATPPLVKGQLARAAVVTAPEGPNLVDSLTNKSPAQVGGIFRGLTAAAAAAKNEPLVVGGNDKGPGGGGGQERGQDLVEQVNAALHAAFDRPDVPLGPEQAEAGQQQQQQRGAGGTTEGLRSVDVLHDKLLDQARLLVWHFWMVGRLQLTAAAEVAAVTRGMWSWLLRCLAHLSAAVALLAAMAVAAAGGAVVAAAAGALASVVRQLQTAAAMEVRARRIWAPLALRLVDTASALASPLLRAPPLSSPRGALAGKEPAPAAAKEGAPKAEGEEGAAGAKERVPGQEAMKVEGGVEGAEKEVAEGKPTPAGETGKPKGVMAAAATALSPLWEAIRGGQAYARDSLVAVRQFVQGMVPKDPEREEAEAARAVESFAGLSAVLRSSDVAFSTTWRLAQASMAALTDLTGNLITDVARRYHIPIPKFAWFKGKAAQLAQDTAIASFAKVAGTGPASMVAGMVGANAPPAAGGKAADAKNGGGAAAEAAPAQEGRPTEGQAAGGEGKQVAEGERQAPEGRQAAAEVSARAASQEQQQKQRD</sequence>
<dbReference type="EMBL" id="BRXU01000004">
    <property type="protein sequence ID" value="GLC51212.1"/>
    <property type="molecule type" value="Genomic_DNA"/>
</dbReference>
<name>A0A9W6BFH4_9CHLO</name>
<feature type="region of interest" description="Disordered" evidence="1">
    <location>
        <begin position="809"/>
        <end position="879"/>
    </location>
</feature>
<feature type="compositionally biased region" description="Basic and acidic residues" evidence="1">
    <location>
        <begin position="1066"/>
        <end position="1075"/>
    </location>
</feature>
<accession>A0A9W6BFH4</accession>
<evidence type="ECO:0000256" key="1">
    <source>
        <dbReference type="SAM" id="MobiDB-lite"/>
    </source>
</evidence>
<keyword evidence="3" id="KW-1185">Reference proteome</keyword>
<feature type="compositionally biased region" description="Low complexity" evidence="1">
    <location>
        <begin position="662"/>
        <end position="674"/>
    </location>
</feature>
<protein>
    <submittedName>
        <fullName evidence="2">Uncharacterized protein</fullName>
    </submittedName>
</protein>
<feature type="region of interest" description="Disordered" evidence="1">
    <location>
        <begin position="655"/>
        <end position="680"/>
    </location>
</feature>
<proteinExistence type="predicted"/>
<evidence type="ECO:0000313" key="3">
    <source>
        <dbReference type="Proteomes" id="UP001165080"/>
    </source>
</evidence>
<comment type="caution">
    <text evidence="2">The sequence shown here is derived from an EMBL/GenBank/DDBJ whole genome shotgun (WGS) entry which is preliminary data.</text>
</comment>